<evidence type="ECO:0000313" key="3">
    <source>
        <dbReference type="Proteomes" id="UP001241072"/>
    </source>
</evidence>
<dbReference type="PANTHER" id="PTHR43792">
    <property type="entry name" value="GNAT FAMILY, PUTATIVE (AFU_ORTHOLOGUE AFUA_3G00765)-RELATED-RELATED"/>
    <property type="match status" value="1"/>
</dbReference>
<comment type="caution">
    <text evidence="2">The sequence shown here is derived from an EMBL/GenBank/DDBJ whole genome shotgun (WGS) entry which is preliminary data.</text>
</comment>
<keyword evidence="3" id="KW-1185">Reference proteome</keyword>
<dbReference type="InterPro" id="IPR000182">
    <property type="entry name" value="GNAT_dom"/>
</dbReference>
<dbReference type="InterPro" id="IPR016181">
    <property type="entry name" value="Acyl_CoA_acyltransferase"/>
</dbReference>
<name>A0ABT9BT06_9MICO</name>
<dbReference type="SUPFAM" id="SSF55729">
    <property type="entry name" value="Acyl-CoA N-acyltransferases (Nat)"/>
    <property type="match status" value="1"/>
</dbReference>
<dbReference type="PROSITE" id="PS51186">
    <property type="entry name" value="GNAT"/>
    <property type="match status" value="1"/>
</dbReference>
<dbReference type="PANTHER" id="PTHR43792:SF1">
    <property type="entry name" value="N-ACETYLTRANSFERASE DOMAIN-CONTAINING PROTEIN"/>
    <property type="match status" value="1"/>
</dbReference>
<dbReference type="RefSeq" id="WP_305003978.1">
    <property type="nucleotide sequence ID" value="NZ_JAUQUB010000006.1"/>
</dbReference>
<proteinExistence type="predicted"/>
<sequence>MNRWEFDGPLHTERLELRLMTPDDVAAVHSWMSDPDVVRYQLYEPRSLEVVTEKVAEYGQARVLADKGDYVQPAIVLDGEVIGAVYFTIASADDETGEIGWVLRREHWGRGYAREAAARMLDVAFDEVGLHRVYAELDPRNEASVALCRRLGMRHEAHFVEHMWFKGEWADTGIYGILAREWRA</sequence>
<dbReference type="InterPro" id="IPR051531">
    <property type="entry name" value="N-acetyltransferase"/>
</dbReference>
<feature type="domain" description="N-acetyltransferase" evidence="1">
    <location>
        <begin position="15"/>
        <end position="181"/>
    </location>
</feature>
<gene>
    <name evidence="2" type="ORF">Q5716_15070</name>
</gene>
<dbReference type="CDD" id="cd04301">
    <property type="entry name" value="NAT_SF"/>
    <property type="match status" value="1"/>
</dbReference>
<evidence type="ECO:0000259" key="1">
    <source>
        <dbReference type="PROSITE" id="PS51186"/>
    </source>
</evidence>
<dbReference type="Pfam" id="PF13302">
    <property type="entry name" value="Acetyltransf_3"/>
    <property type="match status" value="1"/>
</dbReference>
<reference evidence="2 3" key="1">
    <citation type="submission" date="2023-07" db="EMBL/GenBank/DDBJ databases">
        <title>Protaetiibacter sp. nov WY-16 isolated from soil.</title>
        <authorList>
            <person name="Liu B."/>
            <person name="Wan Y."/>
        </authorList>
    </citation>
    <scope>NUCLEOTIDE SEQUENCE [LARGE SCALE GENOMIC DNA]</scope>
    <source>
        <strain evidence="2 3">WY-16</strain>
    </source>
</reference>
<dbReference type="Gene3D" id="3.40.630.30">
    <property type="match status" value="1"/>
</dbReference>
<protein>
    <submittedName>
        <fullName evidence="2">GNAT family N-acetyltransferase</fullName>
    </submittedName>
</protein>
<accession>A0ABT9BT06</accession>
<organism evidence="2 3">
    <name type="scientific">Antiquaquibacter soli</name>
    <dbReference type="NCBI Taxonomy" id="3064523"/>
    <lineage>
        <taxon>Bacteria</taxon>
        <taxon>Bacillati</taxon>
        <taxon>Actinomycetota</taxon>
        <taxon>Actinomycetes</taxon>
        <taxon>Micrococcales</taxon>
        <taxon>Microbacteriaceae</taxon>
        <taxon>Antiquaquibacter</taxon>
    </lineage>
</organism>
<evidence type="ECO:0000313" key="2">
    <source>
        <dbReference type="EMBL" id="MDO7883553.1"/>
    </source>
</evidence>
<dbReference type="EMBL" id="JAUQUB010000006">
    <property type="protein sequence ID" value="MDO7883553.1"/>
    <property type="molecule type" value="Genomic_DNA"/>
</dbReference>
<dbReference type="Proteomes" id="UP001241072">
    <property type="component" value="Unassembled WGS sequence"/>
</dbReference>